<dbReference type="EMBL" id="JAAIUW010000008">
    <property type="protein sequence ID" value="KAF7818823.1"/>
    <property type="molecule type" value="Genomic_DNA"/>
</dbReference>
<evidence type="ECO:0000313" key="1">
    <source>
        <dbReference type="EMBL" id="KAF7818823.1"/>
    </source>
</evidence>
<evidence type="ECO:0000313" key="2">
    <source>
        <dbReference type="Proteomes" id="UP000634136"/>
    </source>
</evidence>
<dbReference type="Proteomes" id="UP000634136">
    <property type="component" value="Unassembled WGS sequence"/>
</dbReference>
<protein>
    <submittedName>
        <fullName evidence="1">Uncharacterized protein</fullName>
    </submittedName>
</protein>
<reference evidence="1" key="1">
    <citation type="submission" date="2020-09" db="EMBL/GenBank/DDBJ databases">
        <title>Genome-Enabled Discovery of Anthraquinone Biosynthesis in Senna tora.</title>
        <authorList>
            <person name="Kang S.-H."/>
            <person name="Pandey R.P."/>
            <person name="Lee C.-M."/>
            <person name="Sim J.-S."/>
            <person name="Jeong J.-T."/>
            <person name="Choi B.-S."/>
            <person name="Jung M."/>
            <person name="Ginzburg D."/>
            <person name="Zhao K."/>
            <person name="Won S.Y."/>
            <person name="Oh T.-J."/>
            <person name="Yu Y."/>
            <person name="Kim N.-H."/>
            <person name="Lee O.R."/>
            <person name="Lee T.-H."/>
            <person name="Bashyal P."/>
            <person name="Kim T.-S."/>
            <person name="Lee W.-H."/>
            <person name="Kawkins C."/>
            <person name="Kim C.-K."/>
            <person name="Kim J.S."/>
            <person name="Ahn B.O."/>
            <person name="Rhee S.Y."/>
            <person name="Sohng J.K."/>
        </authorList>
    </citation>
    <scope>NUCLEOTIDE SEQUENCE</scope>
    <source>
        <tissue evidence="1">Leaf</tissue>
    </source>
</reference>
<accession>A0A834WFB7</accession>
<gene>
    <name evidence="1" type="ORF">G2W53_024278</name>
</gene>
<dbReference type="AlphaFoldDB" id="A0A834WFB7"/>
<organism evidence="1 2">
    <name type="scientific">Senna tora</name>
    <dbReference type="NCBI Taxonomy" id="362788"/>
    <lineage>
        <taxon>Eukaryota</taxon>
        <taxon>Viridiplantae</taxon>
        <taxon>Streptophyta</taxon>
        <taxon>Embryophyta</taxon>
        <taxon>Tracheophyta</taxon>
        <taxon>Spermatophyta</taxon>
        <taxon>Magnoliopsida</taxon>
        <taxon>eudicotyledons</taxon>
        <taxon>Gunneridae</taxon>
        <taxon>Pentapetalae</taxon>
        <taxon>rosids</taxon>
        <taxon>fabids</taxon>
        <taxon>Fabales</taxon>
        <taxon>Fabaceae</taxon>
        <taxon>Caesalpinioideae</taxon>
        <taxon>Cassia clade</taxon>
        <taxon>Senna</taxon>
    </lineage>
</organism>
<comment type="caution">
    <text evidence="1">The sequence shown here is derived from an EMBL/GenBank/DDBJ whole genome shotgun (WGS) entry which is preliminary data.</text>
</comment>
<sequence>MSGKDNNQFVQFHFNLLVKSKIDQSTELVIEDNAIFVILKPPSTTRLRPLTYLDSSLPKNRAASATSSSFKTTSFIFPASKYALSTSSLPILIAFIIKGVATAYGDTQFTLIPYFPISTHRFFVRPTTACFDAEDHYFSGVFGYQETTVHVHLKNSLQLLLINEKDGGVINVSSNACVAEHYVKLPMLGDCIFNSNFNIGIT</sequence>
<proteinExistence type="predicted"/>
<name>A0A834WFB7_9FABA</name>
<keyword evidence="2" id="KW-1185">Reference proteome</keyword>